<name>A0A5N6JAD1_9EURO</name>
<proteinExistence type="predicted"/>
<evidence type="ECO:0000313" key="4">
    <source>
        <dbReference type="Proteomes" id="UP000326289"/>
    </source>
</evidence>
<protein>
    <recommendedName>
        <fullName evidence="2">Heterokaryon incompatibility domain-containing protein</fullName>
    </recommendedName>
</protein>
<feature type="region of interest" description="Disordered" evidence="1">
    <location>
        <begin position="1069"/>
        <end position="1113"/>
    </location>
</feature>
<feature type="domain" description="Heterokaryon incompatibility" evidence="2">
    <location>
        <begin position="399"/>
        <end position="500"/>
    </location>
</feature>
<evidence type="ECO:0000259" key="2">
    <source>
        <dbReference type="Pfam" id="PF06985"/>
    </source>
</evidence>
<reference evidence="3 4" key="1">
    <citation type="submission" date="2019-04" db="EMBL/GenBank/DDBJ databases">
        <title>Fungal friends and foes A comparative genomics study of 23 Aspergillus species from section Flavi.</title>
        <authorList>
            <consortium name="DOE Joint Genome Institute"/>
            <person name="Kjaerbolling I."/>
            <person name="Vesth T.C."/>
            <person name="Frisvad J.C."/>
            <person name="Nybo J.L."/>
            <person name="Theobald S."/>
            <person name="Kildgaard S."/>
            <person name="Petersen T.I."/>
            <person name="Kuo A."/>
            <person name="Sato A."/>
            <person name="Lyhne E.K."/>
            <person name="Kogle M.E."/>
            <person name="Wiebenga A."/>
            <person name="Kun R.S."/>
            <person name="Lubbers R.J."/>
            <person name="Makela M.R."/>
            <person name="Barry K."/>
            <person name="Chovatia M."/>
            <person name="Clum A."/>
            <person name="Daum C."/>
            <person name="Haridas S."/>
            <person name="He G."/>
            <person name="LaButti K."/>
            <person name="Lipzen A."/>
            <person name="Mondo S."/>
            <person name="Pangilinan J."/>
            <person name="Riley R."/>
            <person name="Salamov A."/>
            <person name="Simmons B.A."/>
            <person name="Magnuson J.K."/>
            <person name="Henrissat B."/>
            <person name="Mortensen U.H."/>
            <person name="Larsen T.O."/>
            <person name="De vries R.P."/>
            <person name="Grigoriev I.V."/>
            <person name="Machida M."/>
            <person name="Baker S.E."/>
            <person name="Andersen M.R."/>
        </authorList>
    </citation>
    <scope>NUCLEOTIDE SEQUENCE [LARGE SCALE GENOMIC DNA]</scope>
    <source>
        <strain evidence="3 4">CBS 117635</strain>
    </source>
</reference>
<feature type="region of interest" description="Disordered" evidence="1">
    <location>
        <begin position="290"/>
        <end position="312"/>
    </location>
</feature>
<dbReference type="PANTHER" id="PTHR10622">
    <property type="entry name" value="HET DOMAIN-CONTAINING PROTEIN"/>
    <property type="match status" value="1"/>
</dbReference>
<dbReference type="Pfam" id="PF06985">
    <property type="entry name" value="HET"/>
    <property type="match status" value="1"/>
</dbReference>
<sequence>MASEIPNVKPFQGMPDEVRRSSFYKDAVAGFKPPHWVEDEVKRLTLYKEAVAALEFTKEELNDIMSELKSNPEKGEKDGYQAKMHRMLAHYIAPTVGSDFKIFNDSKIQRWQTAEIPDREKWHVMPGPALSIPLRMIDVDTGDLVNTTSCGPLDQYCILSHTWKGDEITWDYLVKAKKSNFKSQSSEGDIEAAKDRSDIEAVSARSDKKAHKALERLQKCIATCRKPQDLKAPGLDFLENPSVDVVLQKYFQVQAAERDHARTSKEVQRVLDHYVSASWEASYYKSNWKSLGGKSSSHPDQHNTNEQDGNSLPSELEAVIHDLLSDAKQRQNAVSKDYDEAQGTLSECAEIKDFFRINRELVYAIEKLLRALYYRKSARKLQQTVNKAKGIFDECWSSKSGGRRYVWLDNCCIKKSDAGELTEALARMGEWYANAAFCLVHIDTPRSDTEWIQECNQMLEPNGERPGDSAQSSVVKTYKGLWDEPKPKIEWATRGWTLQELVLSRVTYYFNENWEPLRRDVDAIGPYYYLVPFIEQYLRRPSTSPKVKGDVNVPDGIQKARELISKLGDIGLEVPMNLQKTTARGQIGRMVNLAAEKMEEDGRGALQTLFPDLDMSKGTDRIDALNSVLGDIVAHLKPAIEADRKHVRQIGRLSRLQNWCDGTDPVNSSARSIIAIASERNVTVPVDQVYSLMGILGVRFPVFPAEGIPKALCRLIDEVVVTSNDVSVFNWSGRYLGSPIRGRSLYPRSIEAFHQTDAAITEVRARIAQYLRGERLKRGRVTQFVLVRLRELMDTTASIDRGCGILENLQQLFECIKKAPFEAMMDCVNDMINIRKELETNINREKENATKIKNPRQAQQDERVEQVSARLRETVQEQGQKLKKVVPSSVMGIGRSMSKRLPRGILYDPYGGKNEASQGPPNPSSPSEKLDPVEWDALRQSLEDFMERLKQPKQEQQENHQNMQSAAEGEEPSQKPDRKMVCPNPIIVTSAGVRGVFDVQRVVVQMESPLTLRAKVHQAVDGEMIEGCCTISTGFSRVFVSFTCEKEILEEQLDITEVIECQLSKTRKSTSREKNAQSSQPGANDNPSPVKPNQEDTSDKAAGDLEECSTSEEPTRRHLYRMVQFVQEDNLRAIAGEWVLARFSDVEGADWFLCRFELGSGDEFYARRIATDAFTFENGIPEAGLIDIWQDYMAEQKRLMCSFLISSLKGKQHLHETDEALRKLEEKVDKRWEEAFKDVKEKDLPAKLVKELISKATITEAGLLFDSIRPALASTPYLVFASYLQTKIHEDAIRKVPPILRGAVKAMGEKRQRFPMMYHPSQNIHINIG</sequence>
<feature type="region of interest" description="Disordered" evidence="1">
    <location>
        <begin position="902"/>
        <end position="930"/>
    </location>
</feature>
<gene>
    <name evidence="3" type="ORF">BDV30DRAFT_237363</name>
</gene>
<evidence type="ECO:0000256" key="1">
    <source>
        <dbReference type="SAM" id="MobiDB-lite"/>
    </source>
</evidence>
<dbReference type="Proteomes" id="UP000326289">
    <property type="component" value="Unassembled WGS sequence"/>
</dbReference>
<feature type="compositionally biased region" description="Polar residues" evidence="1">
    <location>
        <begin position="1076"/>
        <end position="1087"/>
    </location>
</feature>
<dbReference type="PANTHER" id="PTHR10622:SF10">
    <property type="entry name" value="HET DOMAIN-CONTAINING PROTEIN"/>
    <property type="match status" value="1"/>
</dbReference>
<organism evidence="3 4">
    <name type="scientific">Aspergillus minisclerotigenes</name>
    <dbReference type="NCBI Taxonomy" id="656917"/>
    <lineage>
        <taxon>Eukaryota</taxon>
        <taxon>Fungi</taxon>
        <taxon>Dikarya</taxon>
        <taxon>Ascomycota</taxon>
        <taxon>Pezizomycotina</taxon>
        <taxon>Eurotiomycetes</taxon>
        <taxon>Eurotiomycetidae</taxon>
        <taxon>Eurotiales</taxon>
        <taxon>Aspergillaceae</taxon>
        <taxon>Aspergillus</taxon>
        <taxon>Aspergillus subgen. Circumdati</taxon>
    </lineage>
</organism>
<dbReference type="EMBL" id="ML732786">
    <property type="protein sequence ID" value="KAB8274723.1"/>
    <property type="molecule type" value="Genomic_DNA"/>
</dbReference>
<dbReference type="InterPro" id="IPR010730">
    <property type="entry name" value="HET"/>
</dbReference>
<feature type="compositionally biased region" description="Basic and acidic residues" evidence="1">
    <location>
        <begin position="1093"/>
        <end position="1103"/>
    </location>
</feature>
<feature type="region of interest" description="Disordered" evidence="1">
    <location>
        <begin position="845"/>
        <end position="864"/>
    </location>
</feature>
<feature type="region of interest" description="Disordered" evidence="1">
    <location>
        <begin position="951"/>
        <end position="981"/>
    </location>
</feature>
<accession>A0A5N6JAD1</accession>
<keyword evidence="4" id="KW-1185">Reference proteome</keyword>
<evidence type="ECO:0000313" key="3">
    <source>
        <dbReference type="EMBL" id="KAB8274723.1"/>
    </source>
</evidence>